<proteinExistence type="predicted"/>
<dbReference type="AlphaFoldDB" id="A0A0V0GSY9"/>
<dbReference type="EMBL" id="GEDG01031729">
    <property type="protein sequence ID" value="JAP11212.1"/>
    <property type="molecule type" value="Transcribed_RNA"/>
</dbReference>
<evidence type="ECO:0000313" key="1">
    <source>
        <dbReference type="EMBL" id="JAP11212.1"/>
    </source>
</evidence>
<protein>
    <submittedName>
        <fullName evidence="1">Putative ovule protein</fullName>
    </submittedName>
</protein>
<sequence length="80" mass="9517">MISLLFPLRVAFFENSNFEFLEPKLAIKGNHLILIKGIRNHPKIIQKSIELKHTSIFFRVQNFFIFWSFCFDLKLESGEE</sequence>
<organism evidence="1">
    <name type="scientific">Solanum chacoense</name>
    <name type="common">Chaco potato</name>
    <dbReference type="NCBI Taxonomy" id="4108"/>
    <lineage>
        <taxon>Eukaryota</taxon>
        <taxon>Viridiplantae</taxon>
        <taxon>Streptophyta</taxon>
        <taxon>Embryophyta</taxon>
        <taxon>Tracheophyta</taxon>
        <taxon>Spermatophyta</taxon>
        <taxon>Magnoliopsida</taxon>
        <taxon>eudicotyledons</taxon>
        <taxon>Gunneridae</taxon>
        <taxon>Pentapetalae</taxon>
        <taxon>asterids</taxon>
        <taxon>lamiids</taxon>
        <taxon>Solanales</taxon>
        <taxon>Solanaceae</taxon>
        <taxon>Solanoideae</taxon>
        <taxon>Solaneae</taxon>
        <taxon>Solanum</taxon>
    </lineage>
</organism>
<accession>A0A0V0GSY9</accession>
<reference evidence="1" key="1">
    <citation type="submission" date="2015-12" db="EMBL/GenBank/DDBJ databases">
        <title>Gene expression during late stages of embryo sac development: a critical building block for successful pollen-pistil interactions.</title>
        <authorList>
            <person name="Liu Y."/>
            <person name="Joly V."/>
            <person name="Sabar M."/>
            <person name="Matton D.P."/>
        </authorList>
    </citation>
    <scope>NUCLEOTIDE SEQUENCE</scope>
</reference>
<name>A0A0V0GSY9_SOLCH</name>